<feature type="region of interest" description="Disordered" evidence="1">
    <location>
        <begin position="2765"/>
        <end position="2789"/>
    </location>
</feature>
<feature type="region of interest" description="Disordered" evidence="1">
    <location>
        <begin position="2826"/>
        <end position="2847"/>
    </location>
</feature>
<evidence type="ECO:0000313" key="2">
    <source>
        <dbReference type="EMBL" id="AIE91063.1"/>
    </source>
</evidence>
<reference evidence="2" key="1">
    <citation type="journal article" date="2014" name="Genome Biol. Evol.">
        <title>Pangenome evidence for extensive interdomain horizontal transfer affecting lineage core and shell genes in uncultured planktonic thaumarchaeota and euryarchaeota.</title>
        <authorList>
            <person name="Deschamps P."/>
            <person name="Zivanovic Y."/>
            <person name="Moreira D."/>
            <person name="Rodriguez-Valera F."/>
            <person name="Lopez-Garcia P."/>
        </authorList>
    </citation>
    <scope>NUCLEOTIDE SEQUENCE</scope>
</reference>
<feature type="compositionally biased region" description="Acidic residues" evidence="1">
    <location>
        <begin position="2775"/>
        <end position="2787"/>
    </location>
</feature>
<dbReference type="InterPro" id="IPR011047">
    <property type="entry name" value="Quinoprotein_ADH-like_sf"/>
</dbReference>
<dbReference type="InterPro" id="IPR013783">
    <property type="entry name" value="Ig-like_fold"/>
</dbReference>
<accession>A0A075FIS4</accession>
<dbReference type="EMBL" id="KF900326">
    <property type="protein sequence ID" value="AIE91063.1"/>
    <property type="molecule type" value="Genomic_DNA"/>
</dbReference>
<evidence type="ECO:0000256" key="1">
    <source>
        <dbReference type="SAM" id="MobiDB-lite"/>
    </source>
</evidence>
<sequence length="2847" mass="307720">MLVLLMLALPWSAMTPPGLEDRAEDSRATPRAWGAGGSNDTGWISLDAVGADPANGTMAYADLFMDFAPGALLDNLTFEISVDGSDGYWATEPQITLMDTQTPILDWRDYGDLGRQDSFTDNSPEVEDGVLDTWLQPNSVSDASWLLPSGVTISDLVIDALRPADPRVSFSTESTIIHDSATNPFDGRLYVLLDDDLLHLDEHASRRIVDIELGVQGRSLAVDADNNRLLIGTADGKILSRSLIDSSANSDLMVSDDDTTIVRAVTTDDYGTLWAATDCSLHHMTVSQSSWTESDFCSTDLLEVPTDLLVFSDEIFVATTGSGVRVIDYSTISDSAGISVTIDGNTQWSTSNYLTSNSITQLEILNSHILIATIGGGVNRYDAVADSWLGTWSTNNWLASNVVRGLALTEDWLHILAGSTVHAYDTGAMLFRSQRQVTDMGLFNTATTIIAWPALGFRSPSSGMMLVGDGSGTLARQVGENLDGTMALVSSPTTSQMEVVAHIDDGEQGEIWIGGGTIIDRFDEADQVWRTPIDLTDYVSNPSSATSFVQDDQGIVWVGTLNAGLLRLEADDGNFQGTASGVSSDHISSLAFDANSNTLVVGHYESGISLINTSTNTLIEVMTTEDGMDSDIVTQVATRYGIAYIATPEAGVMRINLYDVSILGSWQSLGADNLEATPVAVDGDTMYLGLSGFGILVIDRLTGDISDHWTQDGNLPDDDVLSMHMDYNGGLLVGSSVSNTGASGNGGIARWDGSNWQVLPTSIPGWSNDPYVFYDVTSDADGIYAGTNRGACMWNWSYDLQDCVSPQDGMPSRFVYSVAKIGTDRLYAGTYSGAAVINTLNGSVIEVWNAGDSTQRARTVKIDDILYLGFENTGIARYNLANQTWLQAWDGTQGYIDDDDVTALVMGRSEGTMWAGGDFGLTLIDVVNDTVLKSWNRGTNTDGPTLSDTPPADIVIMGDVLHYSLQRSNSWWASNDQIFRIHLNNNSSLSTLDAGDKLGMSSVVHGIGAVGGELWIGTRPTQYWNDGDGTIVRWNTVNETWSENLATIGNVLRVNARFLGDCFPLDTHTCELWVAYGNSIMRRFGYTSNQTLMFLDEWTDIDGPIRGMEEWNGTYLFASMNGIMRWDPNNETWLDPWLEDDGLPSGSAEQFYTMEVVGNGLWLGAYEGGGWNPDSNIMMLDGTTDNWSTWELGTGDIPGGYPADIEVCDDIIHFMIGRVSWWGNQGGIARFDMADWDNDGTTNEWIAPMTESSQGLSDDDPRAAACDEQNDVLYIGFDTEGVGFDRYNYNTDQFMRTIDSRDGISEDRIFPGGMLHHNNVLLAAHQYDNTGGISRIITAGTSTANGQVLDPGMDGCSIERAPSSTTPVFAIGRSGQTTGLNRVDRLDNSGLIASGFDELAGLTSGRVVEFESNGTHVWAALTSDPNGYYASSVLQGELLANGSVRWEFGYNANQDVINSLMLDDDELWVSTAGRGLWSIDLTNRIFAPTPAALHTQMDGMVLEDDGTMYVGLMGSQGSAAGFQTFNSNTRSWGHGSLIAGLPSNTVRDFLEYGDHIMIATHGGIGLWNTTKDGWDDPITTIDGLPTPIIEHLFAIGAPSTNGSTQTSGIQGNGTVLAGGAAGLTVLHRDNLSVLTTLNFGDGLIGNTVSGITFAEATSRLVVNPDGTSTMLYHDAAIFISHNGQGSTRPGAAAWDLATDVANGTYHIDMIPSNDVRSIATDDWGVHIATDSQPLVHWNATMMEMESGLGRSSLLTWPPFQMVSDGDYIAVVSPRGVDVVKSGGDHSRVTSELVPGISHVFLDNSGLYAVSDDGLHIFEPVESMRELDRGHQRRADPLIALYAGSSWTITDTAHPGMSTVLITDENPIVIPQSNEMWIPGKLPLYTGALTLSAPQSGAWVWAESQILNYSGIWDLAEMNPLIESSFQSAVSNLAPGSSSAQLHIQMQSPQNGSIQVRITYDWQRVEVPTEMTSLINRPNDGGGVLEASWLPAEDAAWNSYRLYVWDSTDEPDWEPTQDKLQEFSTYIEVPFWSQTTATITTADWEGTEVALSEDREYRAAIAIAYADGSVGVPMSWPYSATPTDEVPFPPEWLAAEPISGGSAGTIYTEWSACTELDPDRTRIWAVQHPISNAIALSGEIDVAYGAGNSTVLQLEAGKTYWLASVCVDEAGQFDAANATVFGPIVTAGGLDDGIPPAPITGTTAVDAPDDEGGRILVSWTPNDEEDCIYHTVYVLPASGFQPPSTVDGWPVAAYVTDCTTGEVVIDSMGESSLENDVAYWIGVVAADDWGNENLDDVLVVDATPIANTLGQGQAPPRVEGLSAWDHPDDDGTAIDIVWNRSLAADFSHYVIWVSDYPLNDLTEIWAECSDDLAACGLLEIDQRQIGGALQLQITVTTALYGSTVDTLSSEPIVPSIPLYVTITTHDILGNVHLTGMQEHMVLVSPLDNRGDISPPDRLGKPILEDRSPDNGDGMFVTFPESEASDIGEYWIFAAAGAPFDSIGNMEPAMVVARSAQLPVLLESLSGGQPLAPSVPIWIVVVAVDSSGNYWDTNLQAEMISLVNENSLDPGLHLEEITGIRANWNPAGDHVEIRWDDSNDPQIESYLLFISLEPYEITSEAIRVGIIEDPTTMMILNNIEGDPIDNAATHWLAIVGFDGEVHRLSVDPLEIRPWSETSFGSSEDGEGESGKSWYDQLISGDMNTLIAMVSAVMILIGALMVIKPRQQAAPEPWEMGALEVEMEEQMNREAAGLSDDDFEDDLVIEDDGPSFSSAQDAELEEQSEADAPDASEAVIDELLGVDSEEAEIDELDELDDMADDLDFDDLGEMAEDLNEADEDVDSSFVDDML</sequence>
<dbReference type="SUPFAM" id="SSF63825">
    <property type="entry name" value="YWTD domain"/>
    <property type="match status" value="1"/>
</dbReference>
<dbReference type="SUPFAM" id="SSF50998">
    <property type="entry name" value="Quinoprotein alcohol dehydrogenase-like"/>
    <property type="match status" value="1"/>
</dbReference>
<dbReference type="Gene3D" id="2.60.40.10">
    <property type="entry name" value="Immunoglobulins"/>
    <property type="match status" value="1"/>
</dbReference>
<dbReference type="Gene3D" id="2.130.10.10">
    <property type="entry name" value="YVTN repeat-like/Quinoprotein amine dehydrogenase"/>
    <property type="match status" value="5"/>
</dbReference>
<dbReference type="SUPFAM" id="SSF50969">
    <property type="entry name" value="YVTN repeat-like/Quinoprotein amine dehydrogenase"/>
    <property type="match status" value="1"/>
</dbReference>
<feature type="compositionally biased region" description="Acidic residues" evidence="1">
    <location>
        <begin position="2826"/>
        <end position="2839"/>
    </location>
</feature>
<name>A0A075FIS4_9EURY</name>
<proteinExistence type="predicted"/>
<dbReference type="SUPFAM" id="SSF63829">
    <property type="entry name" value="Calcium-dependent phosphotriesterase"/>
    <property type="match status" value="2"/>
</dbReference>
<dbReference type="InterPro" id="IPR011044">
    <property type="entry name" value="Quino_amine_DH_bsu"/>
</dbReference>
<protein>
    <submittedName>
        <fullName evidence="2">Putative periplasmic ligand-binding sensor domain-containing protein</fullName>
    </submittedName>
</protein>
<dbReference type="InterPro" id="IPR015943">
    <property type="entry name" value="WD40/YVTN_repeat-like_dom_sf"/>
</dbReference>
<organism evidence="2">
    <name type="scientific">uncultured marine group II/III euryarchaeote AD1000_104_H03</name>
    <dbReference type="NCBI Taxonomy" id="1457713"/>
    <lineage>
        <taxon>Archaea</taxon>
        <taxon>Methanobacteriati</taxon>
        <taxon>Methanobacteriota</taxon>
        <taxon>environmental samples</taxon>
    </lineage>
</organism>